<name>A0A822ZLF6_NELNU</name>
<dbReference type="EMBL" id="DUZY01000007">
    <property type="protein sequence ID" value="DAD45583.1"/>
    <property type="molecule type" value="Genomic_DNA"/>
</dbReference>
<reference evidence="1 2" key="1">
    <citation type="journal article" date="2020" name="Mol. Biol. Evol.">
        <title>Distinct Expression and Methylation Patterns for Genes with Different Fates following a Single Whole-Genome Duplication in Flowering Plants.</title>
        <authorList>
            <person name="Shi T."/>
            <person name="Rahmani R.S."/>
            <person name="Gugger P.F."/>
            <person name="Wang M."/>
            <person name="Li H."/>
            <person name="Zhang Y."/>
            <person name="Li Z."/>
            <person name="Wang Q."/>
            <person name="Van de Peer Y."/>
            <person name="Marchal K."/>
            <person name="Chen J."/>
        </authorList>
    </citation>
    <scope>NUCLEOTIDE SEQUENCE [LARGE SCALE GENOMIC DNA]</scope>
    <source>
        <tissue evidence="1">Leaf</tissue>
    </source>
</reference>
<dbReference type="AlphaFoldDB" id="A0A822ZLF6"/>
<proteinExistence type="predicted"/>
<gene>
    <name evidence="1" type="ORF">HUJ06_003813</name>
</gene>
<evidence type="ECO:0000313" key="2">
    <source>
        <dbReference type="Proteomes" id="UP000607653"/>
    </source>
</evidence>
<dbReference type="Proteomes" id="UP000607653">
    <property type="component" value="Unassembled WGS sequence"/>
</dbReference>
<accession>A0A822ZLF6</accession>
<evidence type="ECO:0000313" key="1">
    <source>
        <dbReference type="EMBL" id="DAD45583.1"/>
    </source>
</evidence>
<comment type="caution">
    <text evidence="1">The sequence shown here is derived from an EMBL/GenBank/DDBJ whole genome shotgun (WGS) entry which is preliminary data.</text>
</comment>
<sequence>MAKPAVRRLEGNKWLLVFASEEETCGVLHSRLSILKGFHYSLWRWTQLGCLDKQRNGYGKWRIKIFSVPLLAWCPAVFKEIGNAVGELTAVDRSNLAWRNLEALRLLV</sequence>
<keyword evidence="2" id="KW-1185">Reference proteome</keyword>
<organism evidence="1 2">
    <name type="scientific">Nelumbo nucifera</name>
    <name type="common">Sacred lotus</name>
    <dbReference type="NCBI Taxonomy" id="4432"/>
    <lineage>
        <taxon>Eukaryota</taxon>
        <taxon>Viridiplantae</taxon>
        <taxon>Streptophyta</taxon>
        <taxon>Embryophyta</taxon>
        <taxon>Tracheophyta</taxon>
        <taxon>Spermatophyta</taxon>
        <taxon>Magnoliopsida</taxon>
        <taxon>Proteales</taxon>
        <taxon>Nelumbonaceae</taxon>
        <taxon>Nelumbo</taxon>
    </lineage>
</organism>
<evidence type="ECO:0008006" key="3">
    <source>
        <dbReference type="Google" id="ProtNLM"/>
    </source>
</evidence>
<protein>
    <recommendedName>
        <fullName evidence="3">DUF4283 domain-containing protein</fullName>
    </recommendedName>
</protein>